<proteinExistence type="predicted"/>
<feature type="signal peptide" evidence="1">
    <location>
        <begin position="1"/>
        <end position="18"/>
    </location>
</feature>
<dbReference type="AlphaFoldDB" id="A0A7G9SGD8"/>
<dbReference type="RefSeq" id="WP_187537505.1">
    <property type="nucleotide sequence ID" value="NZ_BAABJT010000001.1"/>
</dbReference>
<keyword evidence="1" id="KW-0732">Signal</keyword>
<evidence type="ECO:0000313" key="3">
    <source>
        <dbReference type="Proteomes" id="UP000515971"/>
    </source>
</evidence>
<protein>
    <recommendedName>
        <fullName evidence="4">TraB/GumN family protein</fullName>
    </recommendedName>
</protein>
<evidence type="ECO:0000256" key="1">
    <source>
        <dbReference type="SAM" id="SignalP"/>
    </source>
</evidence>
<dbReference type="Pfam" id="PF18950">
    <property type="entry name" value="DUF5694"/>
    <property type="match status" value="1"/>
</dbReference>
<dbReference type="Proteomes" id="UP000515971">
    <property type="component" value="Chromosome"/>
</dbReference>
<reference evidence="2 3" key="1">
    <citation type="submission" date="2020-08" db="EMBL/GenBank/DDBJ databases">
        <title>Genome sequence of Sphingomonas lutea KCTC 23642T.</title>
        <authorList>
            <person name="Hyun D.-W."/>
            <person name="Bae J.-W."/>
        </authorList>
    </citation>
    <scope>NUCLEOTIDE SEQUENCE [LARGE SCALE GENOMIC DNA]</scope>
    <source>
        <strain evidence="2 3">KCTC 23642</strain>
    </source>
</reference>
<evidence type="ECO:0000313" key="2">
    <source>
        <dbReference type="EMBL" id="QNN66913.1"/>
    </source>
</evidence>
<feature type="chain" id="PRO_5028822955" description="TraB/GumN family protein" evidence="1">
    <location>
        <begin position="19"/>
        <end position="349"/>
    </location>
</feature>
<evidence type="ECO:0008006" key="4">
    <source>
        <dbReference type="Google" id="ProtNLM"/>
    </source>
</evidence>
<accession>A0A7G9SGD8</accession>
<gene>
    <name evidence="2" type="ORF">H9L13_09670</name>
</gene>
<dbReference type="EMBL" id="CP060718">
    <property type="protein sequence ID" value="QNN66913.1"/>
    <property type="molecule type" value="Genomic_DNA"/>
</dbReference>
<keyword evidence="3" id="KW-1185">Reference proteome</keyword>
<organism evidence="2 3">
    <name type="scientific">Sphingomonas lutea</name>
    <dbReference type="NCBI Taxonomy" id="1045317"/>
    <lineage>
        <taxon>Bacteria</taxon>
        <taxon>Pseudomonadati</taxon>
        <taxon>Pseudomonadota</taxon>
        <taxon>Alphaproteobacteria</taxon>
        <taxon>Sphingomonadales</taxon>
        <taxon>Sphingomonadaceae</taxon>
        <taxon>Sphingomonas</taxon>
    </lineage>
</organism>
<dbReference type="KEGG" id="slut:H9L13_09670"/>
<dbReference type="InterPro" id="IPR043749">
    <property type="entry name" value="DUF5694"/>
</dbReference>
<name>A0A7G9SGD8_9SPHN</name>
<sequence>MFRIVAALATLVAAPAMAQGPLGSVPINGPKTQVMTLGSMHLSEHAGWSPAMLEPLLAKLSAFAPDVVTIEGLSGQQCAALKLFPDVTGRAYSQYCWNPDEIIADTRLSVPQAALEIRQTLAAWPKSPTASQRRKLALLFLAAGERASARVQWLRLAPAERRAADGLTDKMIEIITRKGRPMNESYEVAAVLAARLGHERVHAVDDHTSDAIYADVPDDYYDDFENRGKEPALVASLAANKAQIARVVDGATLLDVYREMNSPDGVKNQVLADFGGALVMPSKRYAGRTYVGWWDVRNLRMVANARAAFATRPGARVLNIVGSSHKPWYDVLFATMPDVEVVDAAAVLR</sequence>